<reference evidence="3 4" key="1">
    <citation type="journal article" date="2018" name="Gigascience">
        <title>Genomes of trombidid mites reveal novel predicted allergens and laterally-transferred genes associated with secondary metabolism.</title>
        <authorList>
            <person name="Dong X."/>
            <person name="Chaisiri K."/>
            <person name="Xia D."/>
            <person name="Armstrong S.D."/>
            <person name="Fang Y."/>
            <person name="Donnelly M.J."/>
            <person name="Kadowaki T."/>
            <person name="McGarry J.W."/>
            <person name="Darby A.C."/>
            <person name="Makepeace B.L."/>
        </authorList>
    </citation>
    <scope>NUCLEOTIDE SEQUENCE [LARGE SCALE GENOMIC DNA]</scope>
    <source>
        <strain evidence="3">UoL-UT</strain>
    </source>
</reference>
<dbReference type="AlphaFoldDB" id="A0A443SV06"/>
<gene>
    <name evidence="3" type="ORF">B4U80_07046</name>
</gene>
<proteinExistence type="inferred from homology"/>
<feature type="region of interest" description="Disordered" evidence="2">
    <location>
        <begin position="1"/>
        <end position="20"/>
    </location>
</feature>
<dbReference type="EMBL" id="NCKV01000190">
    <property type="protein sequence ID" value="RWS31348.1"/>
    <property type="molecule type" value="Genomic_DNA"/>
</dbReference>
<dbReference type="Pfam" id="PF03357">
    <property type="entry name" value="Snf7"/>
    <property type="match status" value="1"/>
</dbReference>
<evidence type="ECO:0000313" key="4">
    <source>
        <dbReference type="Proteomes" id="UP000288716"/>
    </source>
</evidence>
<dbReference type="Gene3D" id="6.10.140.1230">
    <property type="match status" value="1"/>
</dbReference>
<evidence type="ECO:0000313" key="3">
    <source>
        <dbReference type="EMBL" id="RWS31348.1"/>
    </source>
</evidence>
<evidence type="ECO:0000256" key="2">
    <source>
        <dbReference type="SAM" id="MobiDB-lite"/>
    </source>
</evidence>
<dbReference type="OrthoDB" id="2329734at2759"/>
<name>A0A443SV06_9ACAR</name>
<dbReference type="GO" id="GO:0007034">
    <property type="term" value="P:vacuolar transport"/>
    <property type="evidence" value="ECO:0007669"/>
    <property type="project" value="InterPro"/>
</dbReference>
<dbReference type="PANTHER" id="PTHR10476">
    <property type="entry name" value="CHARGED MULTIVESICULAR BODY PROTEIN"/>
    <property type="match status" value="1"/>
</dbReference>
<dbReference type="VEuPathDB" id="VectorBase:LDEU000692"/>
<keyword evidence="4" id="KW-1185">Reference proteome</keyword>
<dbReference type="InterPro" id="IPR005024">
    <property type="entry name" value="Snf7_fam"/>
</dbReference>
<organism evidence="3 4">
    <name type="scientific">Leptotrombidium deliense</name>
    <dbReference type="NCBI Taxonomy" id="299467"/>
    <lineage>
        <taxon>Eukaryota</taxon>
        <taxon>Metazoa</taxon>
        <taxon>Ecdysozoa</taxon>
        <taxon>Arthropoda</taxon>
        <taxon>Chelicerata</taxon>
        <taxon>Arachnida</taxon>
        <taxon>Acari</taxon>
        <taxon>Acariformes</taxon>
        <taxon>Trombidiformes</taxon>
        <taxon>Prostigmata</taxon>
        <taxon>Anystina</taxon>
        <taxon>Parasitengona</taxon>
        <taxon>Trombiculoidea</taxon>
        <taxon>Trombiculidae</taxon>
        <taxon>Leptotrombidium</taxon>
    </lineage>
</organism>
<feature type="compositionally biased region" description="Basic and acidic residues" evidence="2">
    <location>
        <begin position="209"/>
        <end position="219"/>
    </location>
</feature>
<comment type="similarity">
    <text evidence="1">Belongs to the SNF7 family.</text>
</comment>
<comment type="caution">
    <text evidence="3">The sequence shown here is derived from an EMBL/GenBank/DDBJ whole genome shotgun (WGS) entry which is preliminary data.</text>
</comment>
<sequence length="219" mass="24976">MGLFGKDPKKSPREQVREWNSKLRKQSMLLDRQIRSIQREEQKVKLSLKQAAKKGDRDVCVILAKELVNSRRAINRIHTSKAQINSVQLNMNHQLATVRVSGALEKSSEVMKCMNNLMKIADLSQTMRELSQEMTKAGIIEEMLEETVDDALDMNEEEMEEEVQKEVDKVLHELTQGQLGNAPEVVSDTLPQVKESKTSDAAEEEDLSEMQKRLEALRS</sequence>
<feature type="region of interest" description="Disordered" evidence="2">
    <location>
        <begin position="177"/>
        <end position="219"/>
    </location>
</feature>
<protein>
    <submittedName>
        <fullName evidence="3">Charged multivesicular body protein 3-like protein</fullName>
    </submittedName>
</protein>
<dbReference type="Proteomes" id="UP000288716">
    <property type="component" value="Unassembled WGS sequence"/>
</dbReference>
<evidence type="ECO:0000256" key="1">
    <source>
        <dbReference type="ARBA" id="ARBA00006190"/>
    </source>
</evidence>
<accession>A0A443SV06</accession>
<dbReference type="STRING" id="299467.A0A443SV06"/>